<evidence type="ECO:0000313" key="7">
    <source>
        <dbReference type="Proteomes" id="UP001501326"/>
    </source>
</evidence>
<reference evidence="6 7" key="1">
    <citation type="journal article" date="2019" name="Int. J. Syst. Evol. Microbiol.">
        <title>The Global Catalogue of Microorganisms (GCM) 10K type strain sequencing project: providing services to taxonomists for standard genome sequencing and annotation.</title>
        <authorList>
            <consortium name="The Broad Institute Genomics Platform"/>
            <consortium name="The Broad Institute Genome Sequencing Center for Infectious Disease"/>
            <person name="Wu L."/>
            <person name="Ma J."/>
        </authorList>
    </citation>
    <scope>NUCLEOTIDE SEQUENCE [LARGE SCALE GENOMIC DNA]</scope>
    <source>
        <strain evidence="6 7">JCM 16378</strain>
    </source>
</reference>
<keyword evidence="1" id="KW-0479">Metal-binding</keyword>
<keyword evidence="2" id="KW-0863">Zinc-finger</keyword>
<evidence type="ECO:0000313" key="6">
    <source>
        <dbReference type="EMBL" id="GAA2738437.1"/>
    </source>
</evidence>
<dbReference type="SUPFAM" id="SSF57716">
    <property type="entry name" value="Glucocorticoid receptor-like (DNA-binding domain)"/>
    <property type="match status" value="1"/>
</dbReference>
<evidence type="ECO:0000259" key="5">
    <source>
        <dbReference type="Pfam" id="PF01258"/>
    </source>
</evidence>
<dbReference type="PROSITE" id="PS01102">
    <property type="entry name" value="ZF_DKSA_1"/>
    <property type="match status" value="1"/>
</dbReference>
<dbReference type="Pfam" id="PF01258">
    <property type="entry name" value="zf-dskA_traR"/>
    <property type="match status" value="1"/>
</dbReference>
<evidence type="ECO:0000256" key="3">
    <source>
        <dbReference type="ARBA" id="ARBA00022833"/>
    </source>
</evidence>
<comment type="caution">
    <text evidence="6">The sequence shown here is derived from an EMBL/GenBank/DDBJ whole genome shotgun (WGS) entry which is preliminary data.</text>
</comment>
<dbReference type="InterPro" id="IPR000962">
    <property type="entry name" value="Znf_DskA_TraR"/>
</dbReference>
<dbReference type="EMBL" id="BAAARN010000004">
    <property type="protein sequence ID" value="GAA2738437.1"/>
    <property type="molecule type" value="Genomic_DNA"/>
</dbReference>
<keyword evidence="3" id="KW-0862">Zinc</keyword>
<accession>A0ABN3UUS2</accession>
<organism evidence="6 7">
    <name type="scientific">Pedococcus aerophilus</name>
    <dbReference type="NCBI Taxonomy" id="436356"/>
    <lineage>
        <taxon>Bacteria</taxon>
        <taxon>Bacillati</taxon>
        <taxon>Actinomycetota</taxon>
        <taxon>Actinomycetes</taxon>
        <taxon>Micrococcales</taxon>
        <taxon>Intrasporangiaceae</taxon>
        <taxon>Pedococcus</taxon>
    </lineage>
</organism>
<feature type="domain" description="Zinc finger DksA/TraR C4-type" evidence="5">
    <location>
        <begin position="8"/>
        <end position="36"/>
    </location>
</feature>
<feature type="zinc finger region" description="dksA C4-type" evidence="4">
    <location>
        <begin position="10"/>
        <end position="34"/>
    </location>
</feature>
<proteinExistence type="predicted"/>
<dbReference type="InterPro" id="IPR020458">
    <property type="entry name" value="Znf_DskA_TraR_CS"/>
</dbReference>
<dbReference type="Gene3D" id="1.20.120.910">
    <property type="entry name" value="DksA, coiled-coil domain"/>
    <property type="match status" value="1"/>
</dbReference>
<dbReference type="PROSITE" id="PS51128">
    <property type="entry name" value="ZF_DKSA_2"/>
    <property type="match status" value="1"/>
</dbReference>
<gene>
    <name evidence="6" type="ORF">GCM10009867_29650</name>
</gene>
<keyword evidence="7" id="KW-1185">Reference proteome</keyword>
<dbReference type="Proteomes" id="UP001501326">
    <property type="component" value="Unassembled WGS sequence"/>
</dbReference>
<name>A0ABN3UUS2_9MICO</name>
<protein>
    <recommendedName>
        <fullName evidence="5">Zinc finger DksA/TraR C4-type domain-containing protein</fullName>
    </recommendedName>
</protein>
<evidence type="ECO:0000256" key="1">
    <source>
        <dbReference type="ARBA" id="ARBA00022723"/>
    </source>
</evidence>
<sequence>MPDQPLPTLCESCNEPIGAERLEALPHATTCFACANLRRPPSRGRSH</sequence>
<evidence type="ECO:0000256" key="2">
    <source>
        <dbReference type="ARBA" id="ARBA00022771"/>
    </source>
</evidence>
<evidence type="ECO:0000256" key="4">
    <source>
        <dbReference type="PROSITE-ProRule" id="PRU00510"/>
    </source>
</evidence>